<evidence type="ECO:0000256" key="1">
    <source>
        <dbReference type="ARBA" id="ARBA00005417"/>
    </source>
</evidence>
<dbReference type="InterPro" id="IPR017871">
    <property type="entry name" value="ABC_transporter-like_CS"/>
</dbReference>
<dbReference type="Gene3D" id="3.40.50.300">
    <property type="entry name" value="P-loop containing nucleotide triphosphate hydrolases"/>
    <property type="match status" value="1"/>
</dbReference>
<dbReference type="SUPFAM" id="SSF52540">
    <property type="entry name" value="P-loop containing nucleoside triphosphate hydrolases"/>
    <property type="match status" value="1"/>
</dbReference>
<dbReference type="SMART" id="SM00382">
    <property type="entry name" value="AAA"/>
    <property type="match status" value="1"/>
</dbReference>
<evidence type="ECO:0000259" key="5">
    <source>
        <dbReference type="PROSITE" id="PS50893"/>
    </source>
</evidence>
<protein>
    <submittedName>
        <fullName evidence="6">ABC transporter ATP-binding protein</fullName>
    </submittedName>
</protein>
<dbReference type="CDD" id="cd03293">
    <property type="entry name" value="ABC_NrtD_SsuB_transporters"/>
    <property type="match status" value="1"/>
</dbReference>
<dbReference type="InterPro" id="IPR050166">
    <property type="entry name" value="ABC_transporter_ATP-bind"/>
</dbReference>
<gene>
    <name evidence="6" type="ORF">A4U53_12125</name>
</gene>
<reference evidence="6" key="1">
    <citation type="submission" date="2016-04" db="EMBL/GenBank/DDBJ databases">
        <title>Fast-growing isolate from the root nodules of Vavilovia formosa.</title>
        <authorList>
            <person name="Kimeklis A."/>
            <person name="Safronova V."/>
            <person name="Belimov A."/>
            <person name="Andronov E."/>
        </authorList>
    </citation>
    <scope>NUCLEOTIDE SEQUENCE [LARGE SCALE GENOMIC DNA]</scope>
    <source>
        <strain evidence="6">Vaf-46</strain>
    </source>
</reference>
<dbReference type="InterPro" id="IPR003593">
    <property type="entry name" value="AAA+_ATPase"/>
</dbReference>
<comment type="similarity">
    <text evidence="1">Belongs to the ABC transporter superfamily.</text>
</comment>
<sequence>MSGGMVELRNISKSFDGMKVLGDISLAVASGEFVSIVGPSGSGKSTVLRLLTQALRPDSGSMLFKGAPLEQAPHSFAFMPQRDALMPWRRIIDNAALGLEVRGMSRRAARAAVAPLFERFGLAGFEHHYPSELSGGMRQRAALLRTVVQTQDMLLLDEPFGALDALTRTQIQEWLQGMWTEHRWTALLITHDVREAVFLSDRIYVLSARPARIIREFRVPLPRPRSIADLGSPAAQAIETEILQTLLHPLEQDDFRPVGLKSESCSNLKS</sequence>
<accession>A0A179BYX8</accession>
<dbReference type="EMBL" id="LWBS01000022">
    <property type="protein sequence ID" value="OAP96922.1"/>
    <property type="molecule type" value="Genomic_DNA"/>
</dbReference>
<evidence type="ECO:0000256" key="3">
    <source>
        <dbReference type="ARBA" id="ARBA00022741"/>
    </source>
</evidence>
<feature type="domain" description="ABC transporter" evidence="5">
    <location>
        <begin position="6"/>
        <end position="233"/>
    </location>
</feature>
<keyword evidence="2" id="KW-0813">Transport</keyword>
<evidence type="ECO:0000313" key="6">
    <source>
        <dbReference type="EMBL" id="OAP96922.1"/>
    </source>
</evidence>
<organism evidence="6">
    <name type="scientific">Rhizobium leguminosarum</name>
    <dbReference type="NCBI Taxonomy" id="384"/>
    <lineage>
        <taxon>Bacteria</taxon>
        <taxon>Pseudomonadati</taxon>
        <taxon>Pseudomonadota</taxon>
        <taxon>Alphaproteobacteria</taxon>
        <taxon>Hyphomicrobiales</taxon>
        <taxon>Rhizobiaceae</taxon>
        <taxon>Rhizobium/Agrobacterium group</taxon>
        <taxon>Rhizobium</taxon>
    </lineage>
</organism>
<dbReference type="GO" id="GO:0005524">
    <property type="term" value="F:ATP binding"/>
    <property type="evidence" value="ECO:0007669"/>
    <property type="project" value="UniProtKB-KW"/>
</dbReference>
<dbReference type="PANTHER" id="PTHR42788:SF2">
    <property type="entry name" value="ABC TRANSPORTER ATP-BINDING PROTEIN"/>
    <property type="match status" value="1"/>
</dbReference>
<dbReference type="eggNOG" id="COG1116">
    <property type="taxonomic scope" value="Bacteria"/>
</dbReference>
<keyword evidence="3" id="KW-0547">Nucleotide-binding</keyword>
<dbReference type="GO" id="GO:0016887">
    <property type="term" value="F:ATP hydrolysis activity"/>
    <property type="evidence" value="ECO:0007669"/>
    <property type="project" value="InterPro"/>
</dbReference>
<proteinExistence type="inferred from homology"/>
<dbReference type="PROSITE" id="PS00211">
    <property type="entry name" value="ABC_TRANSPORTER_1"/>
    <property type="match status" value="1"/>
</dbReference>
<dbReference type="Pfam" id="PF00005">
    <property type="entry name" value="ABC_tran"/>
    <property type="match status" value="1"/>
</dbReference>
<dbReference type="RefSeq" id="WP_064245372.1">
    <property type="nucleotide sequence ID" value="NZ_CAXUSC020000001.1"/>
</dbReference>
<dbReference type="InterPro" id="IPR027417">
    <property type="entry name" value="P-loop_NTPase"/>
</dbReference>
<dbReference type="AlphaFoldDB" id="A0A179BYX8"/>
<evidence type="ECO:0000256" key="4">
    <source>
        <dbReference type="ARBA" id="ARBA00022840"/>
    </source>
</evidence>
<dbReference type="InterPro" id="IPR003439">
    <property type="entry name" value="ABC_transporter-like_ATP-bd"/>
</dbReference>
<name>A0A179BYX8_RHILE</name>
<evidence type="ECO:0000256" key="2">
    <source>
        <dbReference type="ARBA" id="ARBA00022448"/>
    </source>
</evidence>
<keyword evidence="4 6" id="KW-0067">ATP-binding</keyword>
<comment type="caution">
    <text evidence="6">The sequence shown here is derived from an EMBL/GenBank/DDBJ whole genome shotgun (WGS) entry which is preliminary data.</text>
</comment>
<dbReference type="PROSITE" id="PS50893">
    <property type="entry name" value="ABC_TRANSPORTER_2"/>
    <property type="match status" value="1"/>
</dbReference>
<dbReference type="PANTHER" id="PTHR42788">
    <property type="entry name" value="TAURINE IMPORT ATP-BINDING PROTEIN-RELATED"/>
    <property type="match status" value="1"/>
</dbReference>